<dbReference type="PANTHER" id="PTHR19964">
    <property type="entry name" value="MULTIPLE PDZ DOMAIN PROTEIN"/>
    <property type="match status" value="1"/>
</dbReference>
<sequence>MMVQLERGQKGLGLSLAGHKDRNCMAVFVCGLNPNGEAYKMGGIEVGDEILEVNGIVLHGRCHLNASAIIKGLAGPIFKIVILRRKAAINDIAVRPLTQFPVTLEEDEANEEKFSGYPNVRNVIVEKGNHSLGIMIIEGKHSEMGQGIFISDILDDSIADKAGLEVGEMILAVNKDLLLGANYETAANILKRAEGVVTLVLSNPIKQLTSNDQKRVTIDEKLEVIPNSTAAKISSTPRAVTPIPPNIDVIRPPSSLAEPVVVEDPSTCSITPGKETIIEVKANNQAMGLFLVGGKDTLISDKIIVLEILPGGAADKDGRIQAGDQILEVNGTCLKDATNEAALQTLRQILPKIKLVILRPTSSECVTIEADLARKPGKGLGLSVIGRASGKGAYVSEILNGGVADIDGKITKGDLLISINGQDVENLSAEEIGTLLKTITGRTLLKLRRYKRVSN</sequence>
<dbReference type="PROSITE" id="PS50106">
    <property type="entry name" value="PDZ"/>
    <property type="match status" value="4"/>
</dbReference>
<feature type="domain" description="PDZ" evidence="1">
    <location>
        <begin position="369"/>
        <end position="451"/>
    </location>
</feature>
<feature type="domain" description="PDZ" evidence="1">
    <location>
        <begin position="2"/>
        <end position="85"/>
    </location>
</feature>
<dbReference type="Gene3D" id="2.30.42.10">
    <property type="match status" value="4"/>
</dbReference>
<dbReference type="SMART" id="SM00228">
    <property type="entry name" value="PDZ"/>
    <property type="match status" value="4"/>
</dbReference>
<dbReference type="SUPFAM" id="SSF50156">
    <property type="entry name" value="PDZ domain-like"/>
    <property type="match status" value="4"/>
</dbReference>
<dbReference type="InterPro" id="IPR051342">
    <property type="entry name" value="PDZ_scaffold"/>
</dbReference>
<reference evidence="2 3" key="1">
    <citation type="journal article" date="2024" name="Insects">
        <title>An Improved Chromosome-Level Genome Assembly of the Firefly Pyrocoelia pectoralis.</title>
        <authorList>
            <person name="Fu X."/>
            <person name="Meyer-Rochow V.B."/>
            <person name="Ballantyne L."/>
            <person name="Zhu X."/>
        </authorList>
    </citation>
    <scope>NUCLEOTIDE SEQUENCE [LARGE SCALE GENOMIC DNA]</scope>
    <source>
        <strain evidence="2">XCY_ONT2</strain>
    </source>
</reference>
<protein>
    <recommendedName>
        <fullName evidence="1">PDZ domain-containing protein</fullName>
    </recommendedName>
</protein>
<dbReference type="PANTHER" id="PTHR19964:SF84">
    <property type="entry name" value="LIGAND OF NUMB PROTEIN X 2-LIKE ISOFORM X1"/>
    <property type="match status" value="1"/>
</dbReference>
<accession>A0AAN7VGR5</accession>
<comment type="caution">
    <text evidence="2">The sequence shown here is derived from an EMBL/GenBank/DDBJ whole genome shotgun (WGS) entry which is preliminary data.</text>
</comment>
<dbReference type="CDD" id="cd06672">
    <property type="entry name" value="PDZ8_MUPP1-PDZ7_PATJ-PDZ2_INAD-like"/>
    <property type="match status" value="1"/>
</dbReference>
<keyword evidence="3" id="KW-1185">Reference proteome</keyword>
<organism evidence="2 3">
    <name type="scientific">Pyrocoelia pectoralis</name>
    <dbReference type="NCBI Taxonomy" id="417401"/>
    <lineage>
        <taxon>Eukaryota</taxon>
        <taxon>Metazoa</taxon>
        <taxon>Ecdysozoa</taxon>
        <taxon>Arthropoda</taxon>
        <taxon>Hexapoda</taxon>
        <taxon>Insecta</taxon>
        <taxon>Pterygota</taxon>
        <taxon>Neoptera</taxon>
        <taxon>Endopterygota</taxon>
        <taxon>Coleoptera</taxon>
        <taxon>Polyphaga</taxon>
        <taxon>Elateriformia</taxon>
        <taxon>Elateroidea</taxon>
        <taxon>Lampyridae</taxon>
        <taxon>Lampyrinae</taxon>
        <taxon>Pyrocoelia</taxon>
    </lineage>
</organism>
<dbReference type="InterPro" id="IPR036034">
    <property type="entry name" value="PDZ_sf"/>
</dbReference>
<dbReference type="InterPro" id="IPR001478">
    <property type="entry name" value="PDZ"/>
</dbReference>
<dbReference type="AlphaFoldDB" id="A0AAN7VGR5"/>
<feature type="domain" description="PDZ" evidence="1">
    <location>
        <begin position="277"/>
        <end position="361"/>
    </location>
</feature>
<evidence type="ECO:0000313" key="3">
    <source>
        <dbReference type="Proteomes" id="UP001329430"/>
    </source>
</evidence>
<name>A0AAN7VGR5_9COLE</name>
<evidence type="ECO:0000313" key="2">
    <source>
        <dbReference type="EMBL" id="KAK5648430.1"/>
    </source>
</evidence>
<dbReference type="CDD" id="cd23064">
    <property type="entry name" value="PDZ3_INAD-like"/>
    <property type="match status" value="1"/>
</dbReference>
<dbReference type="EMBL" id="JAVRBK010000002">
    <property type="protein sequence ID" value="KAK5648430.1"/>
    <property type="molecule type" value="Genomic_DNA"/>
</dbReference>
<evidence type="ECO:0000259" key="1">
    <source>
        <dbReference type="PROSITE" id="PS50106"/>
    </source>
</evidence>
<proteinExistence type="predicted"/>
<dbReference type="Pfam" id="PF00595">
    <property type="entry name" value="PDZ"/>
    <property type="match status" value="4"/>
</dbReference>
<gene>
    <name evidence="2" type="ORF">RI129_003322</name>
</gene>
<feature type="domain" description="PDZ" evidence="1">
    <location>
        <begin position="122"/>
        <end position="205"/>
    </location>
</feature>
<dbReference type="Proteomes" id="UP001329430">
    <property type="component" value="Chromosome 2"/>
</dbReference>